<name>A0A9N9K360_9GLOM</name>
<organism evidence="1 2">
    <name type="scientific">Dentiscutata erythropus</name>
    <dbReference type="NCBI Taxonomy" id="1348616"/>
    <lineage>
        <taxon>Eukaryota</taxon>
        <taxon>Fungi</taxon>
        <taxon>Fungi incertae sedis</taxon>
        <taxon>Mucoromycota</taxon>
        <taxon>Glomeromycotina</taxon>
        <taxon>Glomeromycetes</taxon>
        <taxon>Diversisporales</taxon>
        <taxon>Gigasporaceae</taxon>
        <taxon>Dentiscutata</taxon>
    </lineage>
</organism>
<keyword evidence="2" id="KW-1185">Reference proteome</keyword>
<accession>A0A9N9K360</accession>
<feature type="non-terminal residue" evidence="1">
    <location>
        <position position="97"/>
    </location>
</feature>
<dbReference type="AlphaFoldDB" id="A0A9N9K360"/>
<comment type="caution">
    <text evidence="1">The sequence shown here is derived from an EMBL/GenBank/DDBJ whole genome shotgun (WGS) entry which is preliminary data.</text>
</comment>
<feature type="non-terminal residue" evidence="1">
    <location>
        <position position="1"/>
    </location>
</feature>
<evidence type="ECO:0000313" key="1">
    <source>
        <dbReference type="EMBL" id="CAG8808057.1"/>
    </source>
</evidence>
<dbReference type="Proteomes" id="UP000789405">
    <property type="component" value="Unassembled WGS sequence"/>
</dbReference>
<gene>
    <name evidence="1" type="ORF">DERYTH_LOCUS24801</name>
</gene>
<protein>
    <submittedName>
        <fullName evidence="1">9575_t:CDS:1</fullName>
    </submittedName>
</protein>
<reference evidence="1" key="1">
    <citation type="submission" date="2021-06" db="EMBL/GenBank/DDBJ databases">
        <authorList>
            <person name="Kallberg Y."/>
            <person name="Tangrot J."/>
            <person name="Rosling A."/>
        </authorList>
    </citation>
    <scope>NUCLEOTIDE SEQUENCE</scope>
    <source>
        <strain evidence="1">MA453B</strain>
    </source>
</reference>
<sequence length="97" mass="11060">ELVLYKNSPELMPPADSPVTPTYSSAMNEPTTTADIITIPIPSEEKTQLTANWVEKNFDSYKKLSLKDFIFSSSISSMSTEFKLYDRRHFSRIFSSL</sequence>
<proteinExistence type="predicted"/>
<dbReference type="EMBL" id="CAJVPY010043267">
    <property type="protein sequence ID" value="CAG8808057.1"/>
    <property type="molecule type" value="Genomic_DNA"/>
</dbReference>
<evidence type="ECO:0000313" key="2">
    <source>
        <dbReference type="Proteomes" id="UP000789405"/>
    </source>
</evidence>